<keyword evidence="2" id="KW-1185">Reference proteome</keyword>
<dbReference type="KEGG" id="rdp:RD2015_2217"/>
<protein>
    <submittedName>
        <fullName evidence="1">Uncharacterized protein</fullName>
    </submittedName>
</protein>
<name>A0A0U2U370_9BURK</name>
<evidence type="ECO:0000313" key="1">
    <source>
        <dbReference type="EMBL" id="ALV06689.1"/>
    </source>
</evidence>
<gene>
    <name evidence="1" type="ORF">RD2015_2217</name>
</gene>
<proteinExistence type="predicted"/>
<dbReference type="AlphaFoldDB" id="A0A0U2U370"/>
<evidence type="ECO:0000313" key="2">
    <source>
        <dbReference type="Proteomes" id="UP000060699"/>
    </source>
</evidence>
<organism evidence="1 2">
    <name type="scientific">Roseateles depolymerans</name>
    <dbReference type="NCBI Taxonomy" id="76731"/>
    <lineage>
        <taxon>Bacteria</taxon>
        <taxon>Pseudomonadati</taxon>
        <taxon>Pseudomonadota</taxon>
        <taxon>Betaproteobacteria</taxon>
        <taxon>Burkholderiales</taxon>
        <taxon>Sphaerotilaceae</taxon>
        <taxon>Roseateles</taxon>
    </lineage>
</organism>
<dbReference type="Proteomes" id="UP000060699">
    <property type="component" value="Chromosome"/>
</dbReference>
<sequence>MTTTITLPLHTRKKRDWFRILRDLSAAGVSMSLVARKCGLHSSTVRMWAEGSEPKESDARTVLAIYARVCPAKYREHQAQFSIRAEMERTVDEGENFDLPFVDDTDE</sequence>
<dbReference type="OrthoDB" id="9946205at2"/>
<dbReference type="EMBL" id="CP013729">
    <property type="protein sequence ID" value="ALV06689.1"/>
    <property type="molecule type" value="Genomic_DNA"/>
</dbReference>
<dbReference type="STRING" id="76731.RD2015_2217"/>
<accession>A0A0U2U370</accession>
<dbReference type="RefSeq" id="WP_058934927.1">
    <property type="nucleotide sequence ID" value="NZ_CP013729.1"/>
</dbReference>
<reference evidence="1 2" key="1">
    <citation type="submission" date="2015-12" db="EMBL/GenBank/DDBJ databases">
        <title>Complete genome of Roseateles depolymerans KCTC 42856.</title>
        <authorList>
            <person name="Kim K.M."/>
        </authorList>
    </citation>
    <scope>NUCLEOTIDE SEQUENCE [LARGE SCALE GENOMIC DNA]</scope>
    <source>
        <strain evidence="1 2">KCTC 42856</strain>
    </source>
</reference>